<feature type="transmembrane region" description="Helical" evidence="8">
    <location>
        <begin position="305"/>
        <end position="326"/>
    </location>
</feature>
<keyword evidence="2" id="KW-0813">Transport</keyword>
<dbReference type="Pfam" id="PF12832">
    <property type="entry name" value="MFS_1_like"/>
    <property type="match status" value="1"/>
</dbReference>
<dbReference type="PANTHER" id="PTHR23522:SF10">
    <property type="entry name" value="3-PHENYLPROPIONIC ACID TRANSPORTER-RELATED"/>
    <property type="match status" value="1"/>
</dbReference>
<dbReference type="Proteomes" id="UP001597362">
    <property type="component" value="Unassembled WGS sequence"/>
</dbReference>
<feature type="transmembrane region" description="Helical" evidence="8">
    <location>
        <begin position="77"/>
        <end position="94"/>
    </location>
</feature>
<dbReference type="PANTHER" id="PTHR23522">
    <property type="entry name" value="BLL5896 PROTEIN"/>
    <property type="match status" value="1"/>
</dbReference>
<dbReference type="InterPro" id="IPR024989">
    <property type="entry name" value="MFS_assoc_dom"/>
</dbReference>
<feature type="transmembrane region" description="Helical" evidence="8">
    <location>
        <begin position="338"/>
        <end position="358"/>
    </location>
</feature>
<evidence type="ECO:0000313" key="11">
    <source>
        <dbReference type="Proteomes" id="UP001597362"/>
    </source>
</evidence>
<evidence type="ECO:0000256" key="3">
    <source>
        <dbReference type="ARBA" id="ARBA00022475"/>
    </source>
</evidence>
<sequence>MLLFKKREYDPYLQLKLFNLFMFGSWSLLNPFLPIYFQNIGFTNLQIGLLMSMGPMISIVANPFWGYWSDRTQNTRLILLIMLTGNIILSQIYFQLSDFVLILIVMIIFYSFQTALNPLTSSLIFQTIQGTPYSFGTFRLWGSLGFAIIILIASPVIQWLGVENLGYLYGVFVLITLLLGFKLPKKRKQISAKKGIGKDMFSLLTQPVFILFLIFVVLLSIPNAMNSTFIAVFITELGGSEVSIGWSWFIAAIIEIPIFLLLDRYLQTSARIMFGLMVVVGLLYTLRWILMAISTAPIHIMFIQVFHSFTFGITMYTVTQLCNYLVPKHLRTSGQALNGLFMAGISGMVGGLLGGQLFDHFNAPTMYFTGVGLSIVATIGFLGLWIWFTTHRDLDREAE</sequence>
<feature type="transmembrane region" description="Helical" evidence="8">
    <location>
        <begin position="203"/>
        <end position="224"/>
    </location>
</feature>
<dbReference type="PIRSF" id="PIRSF004925">
    <property type="entry name" value="HcaT"/>
    <property type="match status" value="1"/>
</dbReference>
<keyword evidence="11" id="KW-1185">Reference proteome</keyword>
<comment type="caution">
    <text evidence="10">The sequence shown here is derived from an EMBL/GenBank/DDBJ whole genome shotgun (WGS) entry which is preliminary data.</text>
</comment>
<accession>A0ABW4YIP8</accession>
<gene>
    <name evidence="10" type="ORF">ACFSJH_07770</name>
</gene>
<protein>
    <submittedName>
        <fullName evidence="10">MFS transporter</fullName>
    </submittedName>
</protein>
<feature type="transmembrane region" description="Helical" evidence="8">
    <location>
        <begin position="12"/>
        <end position="33"/>
    </location>
</feature>
<evidence type="ECO:0000256" key="2">
    <source>
        <dbReference type="ARBA" id="ARBA00022448"/>
    </source>
</evidence>
<dbReference type="InterPro" id="IPR036259">
    <property type="entry name" value="MFS_trans_sf"/>
</dbReference>
<evidence type="ECO:0000256" key="8">
    <source>
        <dbReference type="SAM" id="Phobius"/>
    </source>
</evidence>
<proteinExistence type="predicted"/>
<feature type="domain" description="Major facilitator superfamily associated" evidence="9">
    <location>
        <begin position="12"/>
        <end position="367"/>
    </location>
</feature>
<name>A0ABW4YIP8_9BACL</name>
<evidence type="ECO:0000259" key="9">
    <source>
        <dbReference type="Pfam" id="PF12832"/>
    </source>
</evidence>
<evidence type="ECO:0000256" key="5">
    <source>
        <dbReference type="ARBA" id="ARBA00022692"/>
    </source>
</evidence>
<keyword evidence="7 8" id="KW-0472">Membrane</keyword>
<comment type="subcellular location">
    <subcellularLocation>
        <location evidence="1">Cell inner membrane</location>
        <topology evidence="1">Multi-pass membrane protein</topology>
    </subcellularLocation>
</comment>
<dbReference type="RefSeq" id="WP_377770952.1">
    <property type="nucleotide sequence ID" value="NZ_JBHUHO010000020.1"/>
</dbReference>
<evidence type="ECO:0000256" key="1">
    <source>
        <dbReference type="ARBA" id="ARBA00004429"/>
    </source>
</evidence>
<keyword evidence="5 8" id="KW-0812">Transmembrane</keyword>
<feature type="transmembrane region" description="Helical" evidence="8">
    <location>
        <begin position="364"/>
        <end position="388"/>
    </location>
</feature>
<feature type="transmembrane region" description="Helical" evidence="8">
    <location>
        <begin position="140"/>
        <end position="160"/>
    </location>
</feature>
<evidence type="ECO:0000313" key="10">
    <source>
        <dbReference type="EMBL" id="MFD2115625.1"/>
    </source>
</evidence>
<evidence type="ECO:0000256" key="6">
    <source>
        <dbReference type="ARBA" id="ARBA00022989"/>
    </source>
</evidence>
<keyword evidence="6 8" id="KW-1133">Transmembrane helix</keyword>
<dbReference type="SUPFAM" id="SSF103473">
    <property type="entry name" value="MFS general substrate transporter"/>
    <property type="match status" value="1"/>
</dbReference>
<feature type="transmembrane region" description="Helical" evidence="8">
    <location>
        <begin position="244"/>
        <end position="262"/>
    </location>
</feature>
<dbReference type="EMBL" id="JBHUHO010000020">
    <property type="protein sequence ID" value="MFD2115625.1"/>
    <property type="molecule type" value="Genomic_DNA"/>
</dbReference>
<evidence type="ECO:0000256" key="4">
    <source>
        <dbReference type="ARBA" id="ARBA00022519"/>
    </source>
</evidence>
<feature type="transmembrane region" description="Helical" evidence="8">
    <location>
        <begin position="45"/>
        <end position="65"/>
    </location>
</feature>
<feature type="transmembrane region" description="Helical" evidence="8">
    <location>
        <begin position="100"/>
        <end position="119"/>
    </location>
</feature>
<dbReference type="Gene3D" id="1.20.1250.20">
    <property type="entry name" value="MFS general substrate transporter like domains"/>
    <property type="match status" value="2"/>
</dbReference>
<organism evidence="10 11">
    <name type="scientific">Paenibacillus yanchengensis</name>
    <dbReference type="NCBI Taxonomy" id="2035833"/>
    <lineage>
        <taxon>Bacteria</taxon>
        <taxon>Bacillati</taxon>
        <taxon>Bacillota</taxon>
        <taxon>Bacilli</taxon>
        <taxon>Bacillales</taxon>
        <taxon>Paenibacillaceae</taxon>
        <taxon>Paenibacillus</taxon>
    </lineage>
</organism>
<keyword evidence="3" id="KW-1003">Cell membrane</keyword>
<keyword evidence="4" id="KW-0997">Cell inner membrane</keyword>
<feature type="transmembrane region" description="Helical" evidence="8">
    <location>
        <begin position="274"/>
        <end position="293"/>
    </location>
</feature>
<feature type="transmembrane region" description="Helical" evidence="8">
    <location>
        <begin position="166"/>
        <end position="183"/>
    </location>
</feature>
<evidence type="ECO:0000256" key="7">
    <source>
        <dbReference type="ARBA" id="ARBA00023136"/>
    </source>
</evidence>
<reference evidence="11" key="1">
    <citation type="journal article" date="2019" name="Int. J. Syst. Evol. Microbiol.">
        <title>The Global Catalogue of Microorganisms (GCM) 10K type strain sequencing project: providing services to taxonomists for standard genome sequencing and annotation.</title>
        <authorList>
            <consortium name="The Broad Institute Genomics Platform"/>
            <consortium name="The Broad Institute Genome Sequencing Center for Infectious Disease"/>
            <person name="Wu L."/>
            <person name="Ma J."/>
        </authorList>
    </citation>
    <scope>NUCLEOTIDE SEQUENCE [LARGE SCALE GENOMIC DNA]</scope>
    <source>
        <strain evidence="11">GH52</strain>
    </source>
</reference>
<dbReference type="InterPro" id="IPR026032">
    <property type="entry name" value="HcaT-like"/>
</dbReference>